<feature type="transmembrane region" description="Helical" evidence="9">
    <location>
        <begin position="125"/>
        <end position="148"/>
    </location>
</feature>
<dbReference type="GO" id="GO:0005886">
    <property type="term" value="C:plasma membrane"/>
    <property type="evidence" value="ECO:0007669"/>
    <property type="project" value="UniProtKB-SubCell"/>
</dbReference>
<feature type="transmembrane region" description="Helical" evidence="9">
    <location>
        <begin position="356"/>
        <end position="380"/>
    </location>
</feature>
<feature type="transmembrane region" description="Helical" evidence="9">
    <location>
        <begin position="294"/>
        <end position="314"/>
    </location>
</feature>
<evidence type="ECO:0000256" key="3">
    <source>
        <dbReference type="ARBA" id="ARBA00022475"/>
    </source>
</evidence>
<name>A0A7C9TGQ6_9BURK</name>
<evidence type="ECO:0000256" key="5">
    <source>
        <dbReference type="ARBA" id="ARBA00022692"/>
    </source>
</evidence>
<evidence type="ECO:0000313" key="13">
    <source>
        <dbReference type="Proteomes" id="UP000484255"/>
    </source>
</evidence>
<sequence>MSPVAPAQPTARPPWPDEVLAGLALALMVGIPLAEMLARPLLGAGVQNASVLVQHLGLLMTMAGALAAERHGHLSALGSSLARWGTARVQAGVRALVLAGTGTLCGLLAGASARLVQSEMQAPQPLAYGMAVWWVQAAMPLGFAWLGLQFTRRVEVRPTGWALPLRVLPALGAWAAWSVGGMDGAGPAAPPLLPGALCLLVLLLAGAPVFAILGGLALLLFWHEGLPLASVALSHYQITVNASLPALPLYTLAGLVLARTQAAQRLSALFVALFGGGARGTVVAAALLCSAFTAFTGGSGVTILALGGLLLPLLRQAGYPEQRGIGLVTSASALGVLLAPSVPLILYAVIARVPIAEMFLAGVVPALLMVVVLLVLGGFLRRDAGTAPAPASAPDARAALRAAWIARWELAAPAVALGSLLGGWATPVESAALTAAYALFTQAVLRRELGAAAVGRVLAESAQIIGGVMLILGMALALTNFLVDAGIPDLAVDWVQSAIPDRTLFLVALCAFLFVAAALMEIYAAIVVLVPLLLPLARAYGLDPLHFGIIFLAAMEAGFLCPPAGMNLYFASAMFRQPLRTVAVSVLPAMGAIFVGTVLIALVPPLATGLPALLRP</sequence>
<keyword evidence="5 9" id="KW-0812">Transmembrane</keyword>
<dbReference type="Pfam" id="PF04290">
    <property type="entry name" value="DctQ"/>
    <property type="match status" value="1"/>
</dbReference>
<comment type="caution">
    <text evidence="12">The sequence shown here is derived from an EMBL/GenBank/DDBJ whole genome shotgun (WGS) entry which is preliminary data.</text>
</comment>
<protein>
    <submittedName>
        <fullName evidence="12">TRAP transporter large permease subunit</fullName>
    </submittedName>
</protein>
<dbReference type="EMBL" id="JAAGOH010000001">
    <property type="protein sequence ID" value="NDY89840.1"/>
    <property type="molecule type" value="Genomic_DNA"/>
</dbReference>
<dbReference type="Pfam" id="PF06808">
    <property type="entry name" value="DctM"/>
    <property type="match status" value="1"/>
</dbReference>
<dbReference type="GO" id="GO:0022857">
    <property type="term" value="F:transmembrane transporter activity"/>
    <property type="evidence" value="ECO:0007669"/>
    <property type="project" value="UniProtKB-UniRule"/>
</dbReference>
<dbReference type="PANTHER" id="PTHR33362">
    <property type="entry name" value="SIALIC ACID TRAP TRANSPORTER PERMEASE PROTEIN SIAT-RELATED"/>
    <property type="match status" value="1"/>
</dbReference>
<feature type="transmembrane region" description="Helical" evidence="9">
    <location>
        <begin position="582"/>
        <end position="607"/>
    </location>
</feature>
<evidence type="ECO:0000259" key="11">
    <source>
        <dbReference type="Pfam" id="PF06808"/>
    </source>
</evidence>
<feature type="transmembrane region" description="Helical" evidence="9">
    <location>
        <begin position="234"/>
        <end position="257"/>
    </location>
</feature>
<evidence type="ECO:0000259" key="10">
    <source>
        <dbReference type="Pfam" id="PF04290"/>
    </source>
</evidence>
<keyword evidence="6 9" id="KW-1133">Transmembrane helix</keyword>
<feature type="transmembrane region" description="Helical" evidence="9">
    <location>
        <begin position="20"/>
        <end position="38"/>
    </location>
</feature>
<dbReference type="InterPro" id="IPR055348">
    <property type="entry name" value="DctQ"/>
</dbReference>
<keyword evidence="4 8" id="KW-0997">Cell inner membrane</keyword>
<gene>
    <name evidence="12" type="ORF">G3A44_01380</name>
</gene>
<feature type="domain" description="TRAP C4-dicarboxylate transport system permease DctM subunit" evidence="11">
    <location>
        <begin position="198"/>
        <end position="605"/>
    </location>
</feature>
<evidence type="ECO:0000256" key="2">
    <source>
        <dbReference type="ARBA" id="ARBA00022448"/>
    </source>
</evidence>
<feature type="transmembrane region" description="Helical" evidence="9">
    <location>
        <begin position="326"/>
        <end position="350"/>
    </location>
</feature>
<proteinExistence type="predicted"/>
<evidence type="ECO:0000256" key="4">
    <source>
        <dbReference type="ARBA" id="ARBA00022519"/>
    </source>
</evidence>
<evidence type="ECO:0000256" key="9">
    <source>
        <dbReference type="SAM" id="Phobius"/>
    </source>
</evidence>
<feature type="domain" description="Tripartite ATP-independent periplasmic transporters DctQ component" evidence="10">
    <location>
        <begin position="28"/>
        <end position="152"/>
    </location>
</feature>
<evidence type="ECO:0000256" key="1">
    <source>
        <dbReference type="ARBA" id="ARBA00004429"/>
    </source>
</evidence>
<dbReference type="InterPro" id="IPR004681">
    <property type="entry name" value="TRAP_DctM"/>
</dbReference>
<feature type="transmembrane region" description="Helical" evidence="9">
    <location>
        <begin position="410"/>
        <end position="440"/>
    </location>
</feature>
<comment type="function">
    <text evidence="8">Part of the tripartite ATP-independent periplasmic (TRAP) transport system.</text>
</comment>
<feature type="transmembrane region" description="Helical" evidence="9">
    <location>
        <begin position="192"/>
        <end position="222"/>
    </location>
</feature>
<feature type="transmembrane region" description="Helical" evidence="9">
    <location>
        <begin position="545"/>
        <end position="570"/>
    </location>
</feature>
<feature type="transmembrane region" description="Helical" evidence="9">
    <location>
        <begin position="269"/>
        <end position="288"/>
    </location>
</feature>
<dbReference type="InterPro" id="IPR010656">
    <property type="entry name" value="DctM"/>
</dbReference>
<feature type="transmembrane region" description="Helical" evidence="9">
    <location>
        <begin position="464"/>
        <end position="483"/>
    </location>
</feature>
<feature type="transmembrane region" description="Helical" evidence="9">
    <location>
        <begin position="91"/>
        <end position="113"/>
    </location>
</feature>
<dbReference type="AlphaFoldDB" id="A0A7C9TGQ6"/>
<keyword evidence="13" id="KW-1185">Reference proteome</keyword>
<comment type="subcellular location">
    <subcellularLocation>
        <location evidence="1 8">Cell inner membrane</location>
        <topology evidence="1 8">Multi-pass membrane protein</topology>
    </subcellularLocation>
</comment>
<keyword evidence="7 9" id="KW-0472">Membrane</keyword>
<keyword evidence="2 8" id="KW-0813">Transport</keyword>
<reference evidence="12 13" key="1">
    <citation type="submission" date="2020-02" db="EMBL/GenBank/DDBJ databases">
        <title>Ideonella bacterium strain TBM-1.</title>
        <authorList>
            <person name="Chen W.-M."/>
        </authorList>
    </citation>
    <scope>NUCLEOTIDE SEQUENCE [LARGE SCALE GENOMIC DNA]</scope>
    <source>
        <strain evidence="12 13">TBM-1</strain>
    </source>
</reference>
<feature type="transmembrane region" description="Helical" evidence="9">
    <location>
        <begin position="504"/>
        <end position="533"/>
    </location>
</feature>
<accession>A0A7C9TGQ6</accession>
<evidence type="ECO:0000256" key="6">
    <source>
        <dbReference type="ARBA" id="ARBA00022989"/>
    </source>
</evidence>
<dbReference type="Proteomes" id="UP000484255">
    <property type="component" value="Unassembled WGS sequence"/>
</dbReference>
<evidence type="ECO:0000313" key="12">
    <source>
        <dbReference type="EMBL" id="NDY89840.1"/>
    </source>
</evidence>
<evidence type="ECO:0000256" key="7">
    <source>
        <dbReference type="ARBA" id="ARBA00023136"/>
    </source>
</evidence>
<dbReference type="RefSeq" id="WP_163455688.1">
    <property type="nucleotide sequence ID" value="NZ_JAAGOH010000001.1"/>
</dbReference>
<keyword evidence="3" id="KW-1003">Cell membrane</keyword>
<organism evidence="12 13">
    <name type="scientific">Ideonella livida</name>
    <dbReference type="NCBI Taxonomy" id="2707176"/>
    <lineage>
        <taxon>Bacteria</taxon>
        <taxon>Pseudomonadati</taxon>
        <taxon>Pseudomonadota</taxon>
        <taxon>Betaproteobacteria</taxon>
        <taxon>Burkholderiales</taxon>
        <taxon>Sphaerotilaceae</taxon>
        <taxon>Ideonella</taxon>
    </lineage>
</organism>
<dbReference type="PANTHER" id="PTHR33362:SF5">
    <property type="entry name" value="C4-DICARBOXYLATE TRAP TRANSPORTER LARGE PERMEASE PROTEIN DCTM"/>
    <property type="match status" value="1"/>
</dbReference>
<evidence type="ECO:0000256" key="8">
    <source>
        <dbReference type="RuleBase" id="RU369079"/>
    </source>
</evidence>